<evidence type="ECO:0000256" key="2">
    <source>
        <dbReference type="ARBA" id="ARBA00004137"/>
    </source>
</evidence>
<organism evidence="25 26">
    <name type="scientific">Buddleja alternifolia</name>
    <dbReference type="NCBI Taxonomy" id="168488"/>
    <lineage>
        <taxon>Eukaryota</taxon>
        <taxon>Viridiplantae</taxon>
        <taxon>Streptophyta</taxon>
        <taxon>Embryophyta</taxon>
        <taxon>Tracheophyta</taxon>
        <taxon>Spermatophyta</taxon>
        <taxon>Magnoliopsida</taxon>
        <taxon>eudicotyledons</taxon>
        <taxon>Gunneridae</taxon>
        <taxon>Pentapetalae</taxon>
        <taxon>asterids</taxon>
        <taxon>lamiids</taxon>
        <taxon>Lamiales</taxon>
        <taxon>Scrophulariaceae</taxon>
        <taxon>Buddlejeae</taxon>
        <taxon>Buddleja</taxon>
    </lineage>
</organism>
<evidence type="ECO:0000256" key="5">
    <source>
        <dbReference type="ARBA" id="ARBA00012637"/>
    </source>
</evidence>
<dbReference type="Proteomes" id="UP000826271">
    <property type="component" value="Unassembled WGS sequence"/>
</dbReference>
<protein>
    <recommendedName>
        <fullName evidence="20">External alternative NAD(P)H-ubiquinone oxidoreductase B1, mitochondrial</fullName>
        <ecNumber evidence="5">1.6.5.9</ecNumber>
    </recommendedName>
    <alternativeName>
        <fullName evidence="22">External alternative NADH dehydrogenase NDB1</fullName>
    </alternativeName>
    <alternativeName>
        <fullName evidence="21">NADH:ubiquinone reductase (non-electrogenic) NDB1</fullName>
    </alternativeName>
</protein>
<dbReference type="GO" id="GO:0005509">
    <property type="term" value="F:calcium ion binding"/>
    <property type="evidence" value="ECO:0007669"/>
    <property type="project" value="InterPro"/>
</dbReference>
<evidence type="ECO:0000256" key="8">
    <source>
        <dbReference type="ARBA" id="ARBA00022792"/>
    </source>
</evidence>
<evidence type="ECO:0000256" key="1">
    <source>
        <dbReference type="ARBA" id="ARBA00001974"/>
    </source>
</evidence>
<evidence type="ECO:0000313" key="25">
    <source>
        <dbReference type="EMBL" id="KAG8365463.1"/>
    </source>
</evidence>
<comment type="catalytic activity">
    <reaction evidence="19">
        <text>a ubiquinone + NADH + H(+) = a ubiquinol + NAD(+)</text>
        <dbReference type="Rhea" id="RHEA:23152"/>
        <dbReference type="Rhea" id="RHEA-COMP:9565"/>
        <dbReference type="Rhea" id="RHEA-COMP:9566"/>
        <dbReference type="ChEBI" id="CHEBI:15378"/>
        <dbReference type="ChEBI" id="CHEBI:16389"/>
        <dbReference type="ChEBI" id="CHEBI:17976"/>
        <dbReference type="ChEBI" id="CHEBI:57540"/>
        <dbReference type="ChEBI" id="CHEBI:57945"/>
    </reaction>
</comment>
<evidence type="ECO:0000256" key="6">
    <source>
        <dbReference type="ARBA" id="ARBA00022630"/>
    </source>
</evidence>
<comment type="similarity">
    <text evidence="4">Belongs to the NADH dehydrogenase family.</text>
</comment>
<dbReference type="PANTHER" id="PTHR43706:SF47">
    <property type="entry name" value="EXTERNAL NADH-UBIQUINONE OXIDOREDUCTASE 1, MITOCHONDRIAL-RELATED"/>
    <property type="match status" value="1"/>
</dbReference>
<keyword evidence="8" id="KW-0999">Mitochondrion inner membrane</keyword>
<keyword evidence="13" id="KW-0560">Oxidoreductase</keyword>
<evidence type="ECO:0000256" key="20">
    <source>
        <dbReference type="ARBA" id="ARBA00071359"/>
    </source>
</evidence>
<evidence type="ECO:0000256" key="4">
    <source>
        <dbReference type="ARBA" id="ARBA00005272"/>
    </source>
</evidence>
<dbReference type="FunFam" id="3.50.50.100:FF:000008">
    <property type="entry name" value="External alternative NAD(P)H-ubiquinone oxidoreductase B1, mitochondrial"/>
    <property type="match status" value="1"/>
</dbReference>
<evidence type="ECO:0000256" key="12">
    <source>
        <dbReference type="ARBA" id="ARBA00022946"/>
    </source>
</evidence>
<accession>A0AAV6W5R7</accession>
<dbReference type="Gene3D" id="3.50.50.100">
    <property type="match status" value="2"/>
</dbReference>
<dbReference type="SUPFAM" id="SSF47473">
    <property type="entry name" value="EF-hand"/>
    <property type="match status" value="1"/>
</dbReference>
<dbReference type="SUPFAM" id="SSF51905">
    <property type="entry name" value="FAD/NAD(P)-binding domain"/>
    <property type="match status" value="2"/>
</dbReference>
<evidence type="ECO:0000256" key="17">
    <source>
        <dbReference type="ARBA" id="ARBA00023140"/>
    </source>
</evidence>
<comment type="cofactor">
    <cofactor evidence="1">
        <name>FAD</name>
        <dbReference type="ChEBI" id="CHEBI:57692"/>
    </cofactor>
</comment>
<dbReference type="GO" id="GO:0005777">
    <property type="term" value="C:peroxisome"/>
    <property type="evidence" value="ECO:0007669"/>
    <property type="project" value="UniProtKB-SubCell"/>
</dbReference>
<dbReference type="Gene3D" id="3.40.50.300">
    <property type="entry name" value="P-loop containing nucleotide triphosphate hydrolases"/>
    <property type="match status" value="1"/>
</dbReference>
<dbReference type="InterPro" id="IPR023753">
    <property type="entry name" value="FAD/NAD-binding_dom"/>
</dbReference>
<dbReference type="SUPFAM" id="SSF49899">
    <property type="entry name" value="Concanavalin A-like lectins/glucanases"/>
    <property type="match status" value="1"/>
</dbReference>
<comment type="subcellular location">
    <subcellularLocation>
        <location evidence="2">Mitochondrion inner membrane</location>
        <topology evidence="2">Peripheral membrane protein</topology>
        <orientation evidence="2">Intermembrane side</orientation>
    </subcellularLocation>
    <subcellularLocation>
        <location evidence="3">Peroxisome</location>
    </subcellularLocation>
</comment>
<evidence type="ECO:0000256" key="11">
    <source>
        <dbReference type="ARBA" id="ARBA00022857"/>
    </source>
</evidence>
<evidence type="ECO:0000256" key="7">
    <source>
        <dbReference type="ARBA" id="ARBA00022723"/>
    </source>
</evidence>
<evidence type="ECO:0000256" key="10">
    <source>
        <dbReference type="ARBA" id="ARBA00022837"/>
    </source>
</evidence>
<dbReference type="FunFam" id="3.50.50.100:FF:000002">
    <property type="entry name" value="External alternative NAD(P)H-ubiquinone oxidoreductase B1, mitochondrial"/>
    <property type="match status" value="1"/>
</dbReference>
<gene>
    <name evidence="25" type="ORF">BUALT_Bualt18G0107400</name>
</gene>
<evidence type="ECO:0000256" key="13">
    <source>
        <dbReference type="ARBA" id="ARBA00023002"/>
    </source>
</evidence>
<evidence type="ECO:0000256" key="18">
    <source>
        <dbReference type="ARBA" id="ARBA00047599"/>
    </source>
</evidence>
<dbReference type="CDD" id="cd12884">
    <property type="entry name" value="SPRY_hnRNP"/>
    <property type="match status" value="1"/>
</dbReference>
<dbReference type="Pfam" id="PF22366">
    <property type="entry name" value="NDH2_C"/>
    <property type="match status" value="1"/>
</dbReference>
<keyword evidence="11" id="KW-0521">NADP</keyword>
<comment type="caution">
    <text evidence="25">The sequence shown here is derived from an EMBL/GenBank/DDBJ whole genome shotgun (WGS) entry which is preliminary data.</text>
</comment>
<dbReference type="InterPro" id="IPR018247">
    <property type="entry name" value="EF_Hand_1_Ca_BS"/>
</dbReference>
<feature type="region of interest" description="Disordered" evidence="23">
    <location>
        <begin position="1323"/>
        <end position="1348"/>
    </location>
</feature>
<dbReference type="InterPro" id="IPR002048">
    <property type="entry name" value="EF_hand_dom"/>
</dbReference>
<evidence type="ECO:0000256" key="16">
    <source>
        <dbReference type="ARBA" id="ARBA00023136"/>
    </source>
</evidence>
<keyword evidence="15" id="KW-0496">Mitochondrion</keyword>
<keyword evidence="9" id="KW-0274">FAD</keyword>
<proteinExistence type="inferred from homology"/>
<dbReference type="Gene3D" id="2.60.120.920">
    <property type="match status" value="1"/>
</dbReference>
<keyword evidence="16" id="KW-0472">Membrane</keyword>
<evidence type="ECO:0000259" key="24">
    <source>
        <dbReference type="PROSITE" id="PS50222"/>
    </source>
</evidence>
<dbReference type="InterPro" id="IPR036188">
    <property type="entry name" value="FAD/NAD-bd_sf"/>
</dbReference>
<evidence type="ECO:0000256" key="22">
    <source>
        <dbReference type="ARBA" id="ARBA00083051"/>
    </source>
</evidence>
<dbReference type="InterPro" id="IPR013320">
    <property type="entry name" value="ConA-like_dom_sf"/>
</dbReference>
<keyword evidence="14" id="KW-0520">NAD</keyword>
<dbReference type="PROSITE" id="PS00018">
    <property type="entry name" value="EF_HAND_1"/>
    <property type="match status" value="1"/>
</dbReference>
<dbReference type="InterPro" id="IPR043136">
    <property type="entry name" value="B30.2/SPRY_sf"/>
</dbReference>
<dbReference type="PANTHER" id="PTHR43706">
    <property type="entry name" value="NADH DEHYDROGENASE"/>
    <property type="match status" value="1"/>
</dbReference>
<evidence type="ECO:0000256" key="9">
    <source>
        <dbReference type="ARBA" id="ARBA00022827"/>
    </source>
</evidence>
<evidence type="ECO:0000256" key="3">
    <source>
        <dbReference type="ARBA" id="ARBA00004275"/>
    </source>
</evidence>
<dbReference type="Pfam" id="PF07992">
    <property type="entry name" value="Pyr_redox_2"/>
    <property type="match status" value="1"/>
</dbReference>
<dbReference type="SMART" id="SM00449">
    <property type="entry name" value="SPRY"/>
    <property type="match status" value="1"/>
</dbReference>
<evidence type="ECO:0000256" key="14">
    <source>
        <dbReference type="ARBA" id="ARBA00023027"/>
    </source>
</evidence>
<keyword evidence="10" id="KW-0106">Calcium</keyword>
<feature type="domain" description="EF-hand" evidence="24">
    <location>
        <begin position="982"/>
        <end position="1017"/>
    </location>
</feature>
<dbReference type="InterPro" id="IPR003877">
    <property type="entry name" value="SPRY_dom"/>
</dbReference>
<dbReference type="Pfam" id="PF00622">
    <property type="entry name" value="SPRY"/>
    <property type="match status" value="1"/>
</dbReference>
<evidence type="ECO:0000256" key="23">
    <source>
        <dbReference type="SAM" id="MobiDB-lite"/>
    </source>
</evidence>
<dbReference type="InterPro" id="IPR027417">
    <property type="entry name" value="P-loop_NTPase"/>
</dbReference>
<dbReference type="SMART" id="SM00054">
    <property type="entry name" value="EFh"/>
    <property type="match status" value="1"/>
</dbReference>
<keyword evidence="26" id="KW-1185">Reference proteome</keyword>
<name>A0AAV6W5R7_9LAMI</name>
<dbReference type="GO" id="GO:0005743">
    <property type="term" value="C:mitochondrial inner membrane"/>
    <property type="evidence" value="ECO:0007669"/>
    <property type="project" value="UniProtKB-SubCell"/>
</dbReference>
<dbReference type="Pfam" id="PF13671">
    <property type="entry name" value="AAA_33"/>
    <property type="match status" value="1"/>
</dbReference>
<dbReference type="PROSITE" id="PS50222">
    <property type="entry name" value="EF_HAND_2"/>
    <property type="match status" value="1"/>
</dbReference>
<comment type="catalytic activity">
    <reaction evidence="18">
        <text>a quinone + NADH + H(+) = a quinol + NAD(+)</text>
        <dbReference type="Rhea" id="RHEA:46160"/>
        <dbReference type="ChEBI" id="CHEBI:15378"/>
        <dbReference type="ChEBI" id="CHEBI:24646"/>
        <dbReference type="ChEBI" id="CHEBI:57540"/>
        <dbReference type="ChEBI" id="CHEBI:57945"/>
        <dbReference type="ChEBI" id="CHEBI:132124"/>
        <dbReference type="EC" id="1.6.5.9"/>
    </reaction>
</comment>
<dbReference type="InterPro" id="IPR011992">
    <property type="entry name" value="EF-hand-dom_pair"/>
</dbReference>
<evidence type="ECO:0000256" key="21">
    <source>
        <dbReference type="ARBA" id="ARBA00082287"/>
    </source>
</evidence>
<dbReference type="PRINTS" id="PR00368">
    <property type="entry name" value="FADPNR"/>
</dbReference>
<feature type="compositionally biased region" description="Basic and acidic residues" evidence="23">
    <location>
        <begin position="1327"/>
        <end position="1341"/>
    </location>
</feature>
<dbReference type="GO" id="GO:0050136">
    <property type="term" value="F:NADH dehydrogenase (quinone) (non-electrogenic) activity"/>
    <property type="evidence" value="ECO:0007669"/>
    <property type="project" value="UniProtKB-EC"/>
</dbReference>
<dbReference type="InterPro" id="IPR045024">
    <property type="entry name" value="NDH-2"/>
</dbReference>
<dbReference type="EC" id="1.6.5.9" evidence="5"/>
<dbReference type="EMBL" id="WHWC01000018">
    <property type="protein sequence ID" value="KAG8365463.1"/>
    <property type="molecule type" value="Genomic_DNA"/>
</dbReference>
<evidence type="ECO:0000256" key="15">
    <source>
        <dbReference type="ARBA" id="ARBA00023128"/>
    </source>
</evidence>
<feature type="region of interest" description="Disordered" evidence="23">
    <location>
        <begin position="424"/>
        <end position="511"/>
    </location>
</feature>
<sequence>MASTIRELPLSDESQQKKAKFAYSEPSQSVVLNPADCDIDFDVQGNGLQGSALYEESFAYCWSGARANMGITRGKYCFGCKIISAQPVDMEDTPLDQQHFCGVGISRGGVPMQNLGEIVYSFGFGGTGKFANSGKVHDYGETFGVGDTIVCAVDLENRPMASIGFSKNGKWLGVAMNFDAGRNGLAVVDSPIKKLQWESALFPHVLLKNVVVRMHFSIDNGLIPEEGYRPWAAAILDGNILPGPVFPNQHDCEVIMMVGLPASGKTTWAEKWVIEHPEKRYVLLGTNLALEQMENTDGERFNRLMERAAKIYNVLLSRASRIPQGELHIRAKKRFEELGEEVPDEGINEMLAHFTLPKSKDMPGADEYFDQVLFVELSRAESQRFLDQMKMVVRVMPFLTPYTSKSSYWNSLLDYYERSLSQQSVHNQGVGDHSRSSNSSHPLSRAPPGSRPSTNDPRSNLDRTATQSSHGSRWTQVSGPSNQSSSNNAQVYPQPSTLRPPSVNLPMDILPPGLRPPSVNFPMDVQPPGLYPLPRPGRCKAVFISTLHDSNDNTALDKREGVPNTHVAHSCAPSQAKARGKFQWYKERTVQRLSRTFRENPSLAKMLIVFTISSYKSKGEDKISFLEDYPFGGGLVALSEAKADNGMNIVNATEGNKKKRVVVVGTGWAGTSFLKNLKNSGYEVKVISPRNYFAFTPLLPSVTCGTVEPRSIVEPIRNIVRKKNVDVHYWEAECFKIDAENKKVHCRSHLNGNPNEKEEIIVDYDYLVVAIGARSNTFNIPGVAENCHFLKEVEDAQRIRRTIVDCFERASLPNLSDEERKKILHFVVVGGGPTGVEFAAELHDYVNEDLVKLYPKVKDAVKITLLEATDHILNMFDKRITTFAEEKFQRDGIDVKTGAMVVNVSDKEISTKELKNGGTVSTMPYGMVVWSTGIGTRPVIMDFMKQIGQGNRRALATDEWLRVDGCDNIYALGDCATINQRKVMEDIWAIFSKADKDKSGTLTYEEFQEVLDDICERYPQVGLYLKNNQMRSLVDLLKDSKGDVKKESVEVNLEEFKSALSQADSQLKNLPATAQVAAQQGSYLADCFNRMEECEKNPEGPLRFRGEGRHRFRPFRYKHFGQFAPLGGEQAAAQLPGDWVSIGQSSQWLWYSVYASKLVSWRTRALVISDWGRRFIFGRDSSGVAHQWEYENPNFQSGKEHLLTNIKRRNQIPERVTIRRRRTHRDDHTNENCSEILRNDLHESKLEIQKLKMQQSEMEIHVNAFESELKNIEKISRKLIVIWSKACDRVLGQKIGGNEIEIGKSCDEAIKKRKLDAIEENDERIEESDGKIEEFDGKNGEDEIGPGSMCDDCVKPVQPVREGEGECGPAGLGGNTGDDWRKVYQVLMEDDEVCDNGGGGEMGNQHAEITMDLERLIGEVDGSGLLNKLQATRHESE</sequence>
<keyword evidence="17" id="KW-0576">Peroxisome</keyword>
<feature type="compositionally biased region" description="Polar residues" evidence="23">
    <location>
        <begin position="451"/>
        <end position="499"/>
    </location>
</feature>
<evidence type="ECO:0000313" key="26">
    <source>
        <dbReference type="Proteomes" id="UP000826271"/>
    </source>
</evidence>
<keyword evidence="7" id="KW-0479">Metal-binding</keyword>
<dbReference type="InterPro" id="IPR054585">
    <property type="entry name" value="NDH2-like_C"/>
</dbReference>
<evidence type="ECO:0000256" key="19">
    <source>
        <dbReference type="ARBA" id="ARBA00049010"/>
    </source>
</evidence>
<keyword evidence="6" id="KW-0285">Flavoprotein</keyword>
<reference evidence="25" key="1">
    <citation type="submission" date="2019-10" db="EMBL/GenBank/DDBJ databases">
        <authorList>
            <person name="Zhang R."/>
            <person name="Pan Y."/>
            <person name="Wang J."/>
            <person name="Ma R."/>
            <person name="Yu S."/>
        </authorList>
    </citation>
    <scope>NUCLEOTIDE SEQUENCE</scope>
    <source>
        <strain evidence="25">LA-IB0</strain>
        <tissue evidence="25">Leaf</tissue>
    </source>
</reference>
<dbReference type="InterPro" id="IPR035778">
    <property type="entry name" value="SPRY_hnRNP_U"/>
</dbReference>
<keyword evidence="12" id="KW-0809">Transit peptide</keyword>